<proteinExistence type="predicted"/>
<dbReference type="EMBL" id="JAQQWL010000015">
    <property type="protein sequence ID" value="KAK8041130.1"/>
    <property type="molecule type" value="Genomic_DNA"/>
</dbReference>
<accession>A0ABR1T3E5</accession>
<protein>
    <submittedName>
        <fullName evidence="1">Uncharacterized protein</fullName>
    </submittedName>
</protein>
<sequence>MFGTEKHKRLILLPRGDEPTRNISALFSPKGHDEGKGAVVTDVVRKAIVVDPVIIQTLTQIRESESDQFLRDLNDPIRQLYDFAKDYQDLCDGIAKTDGVPWDQHYHNIVSERKTYMVETLMLNIVQKVQVIMEKHSSSDQEEILKRLRALDTMLNRLGPSIKEDTKT</sequence>
<reference evidence="1 2" key="1">
    <citation type="submission" date="2023-01" db="EMBL/GenBank/DDBJ databases">
        <title>Analysis of 21 Apiospora genomes using comparative genomics revels a genus with tremendous synthesis potential of carbohydrate active enzymes and secondary metabolites.</title>
        <authorList>
            <person name="Sorensen T."/>
        </authorList>
    </citation>
    <scope>NUCLEOTIDE SEQUENCE [LARGE SCALE GENOMIC DNA]</scope>
    <source>
        <strain evidence="1 2">CBS 135458</strain>
    </source>
</reference>
<dbReference type="RefSeq" id="XP_066708675.1">
    <property type="nucleotide sequence ID" value="XM_066865546.1"/>
</dbReference>
<evidence type="ECO:0000313" key="1">
    <source>
        <dbReference type="EMBL" id="KAK8041130.1"/>
    </source>
</evidence>
<gene>
    <name evidence="1" type="ORF">PG994_014137</name>
</gene>
<evidence type="ECO:0000313" key="2">
    <source>
        <dbReference type="Proteomes" id="UP001480595"/>
    </source>
</evidence>
<name>A0ABR1T3E5_9PEZI</name>
<dbReference type="GeneID" id="92098609"/>
<comment type="caution">
    <text evidence="1">The sequence shown here is derived from an EMBL/GenBank/DDBJ whole genome shotgun (WGS) entry which is preliminary data.</text>
</comment>
<dbReference type="Proteomes" id="UP001480595">
    <property type="component" value="Unassembled WGS sequence"/>
</dbReference>
<keyword evidence="2" id="KW-1185">Reference proteome</keyword>
<organism evidence="1 2">
    <name type="scientific">Apiospora phragmitis</name>
    <dbReference type="NCBI Taxonomy" id="2905665"/>
    <lineage>
        <taxon>Eukaryota</taxon>
        <taxon>Fungi</taxon>
        <taxon>Dikarya</taxon>
        <taxon>Ascomycota</taxon>
        <taxon>Pezizomycotina</taxon>
        <taxon>Sordariomycetes</taxon>
        <taxon>Xylariomycetidae</taxon>
        <taxon>Amphisphaeriales</taxon>
        <taxon>Apiosporaceae</taxon>
        <taxon>Apiospora</taxon>
    </lineage>
</organism>